<evidence type="ECO:0000256" key="1">
    <source>
        <dbReference type="ARBA" id="ARBA00010759"/>
    </source>
</evidence>
<dbReference type="AlphaFoldDB" id="A0A318HU90"/>
<dbReference type="NCBIfam" id="NF001159">
    <property type="entry name" value="PRK00150.1-3"/>
    <property type="match status" value="1"/>
</dbReference>
<feature type="binding site" evidence="4">
    <location>
        <position position="146"/>
    </location>
    <ligand>
        <name>Fe cation</name>
        <dbReference type="ChEBI" id="CHEBI:24875"/>
    </ligand>
</feature>
<keyword evidence="4" id="KW-0408">Iron</keyword>
<keyword evidence="4" id="KW-0648">Protein biosynthesis</keyword>
<dbReference type="CDD" id="cd00487">
    <property type="entry name" value="Pep_deformylase"/>
    <property type="match status" value="1"/>
</dbReference>
<dbReference type="GO" id="GO:0006412">
    <property type="term" value="P:translation"/>
    <property type="evidence" value="ECO:0007669"/>
    <property type="project" value="UniProtKB-UniRule"/>
</dbReference>
<dbReference type="NCBIfam" id="TIGR00079">
    <property type="entry name" value="pept_deformyl"/>
    <property type="match status" value="1"/>
</dbReference>
<proteinExistence type="inferred from homology"/>
<dbReference type="RefSeq" id="WP_025815325.1">
    <property type="nucleotide sequence ID" value="NZ_BAIZ01000003.1"/>
</dbReference>
<dbReference type="HAMAP" id="MF_00163">
    <property type="entry name" value="Pep_deformylase"/>
    <property type="match status" value="1"/>
</dbReference>
<keyword evidence="3 4" id="KW-0378">Hydrolase</keyword>
<reference evidence="5 6" key="1">
    <citation type="submission" date="2018-05" db="EMBL/GenBank/DDBJ databases">
        <title>Genomic Encyclopedia of Type Strains, Phase I: the one thousand microbial genomes (KMG-I) project.</title>
        <authorList>
            <person name="Kyrpides N."/>
        </authorList>
    </citation>
    <scope>NUCLEOTIDE SEQUENCE [LARGE SCALE GENOMIC DNA]</scope>
    <source>
        <strain evidence="5 6">DSM 15611</strain>
    </source>
</reference>
<dbReference type="InterPro" id="IPR036821">
    <property type="entry name" value="Peptide_deformylase_sf"/>
</dbReference>
<comment type="function">
    <text evidence="4">Removes the formyl group from the N-terminal Met of newly synthesized proteins. Requires at least a dipeptide for an efficient rate of reaction. N-terminal L-methionine is a prerequisite for activity but the enzyme has broad specificity at other positions.</text>
</comment>
<dbReference type="InterPro" id="IPR023635">
    <property type="entry name" value="Peptide_deformylase"/>
</dbReference>
<keyword evidence="2 4" id="KW-0479">Metal-binding</keyword>
<dbReference type="PRINTS" id="PR01576">
    <property type="entry name" value="PDEFORMYLASE"/>
</dbReference>
<comment type="catalytic activity">
    <reaction evidence="4">
        <text>N-terminal N-formyl-L-methionyl-[peptide] + H2O = N-terminal L-methionyl-[peptide] + formate</text>
        <dbReference type="Rhea" id="RHEA:24420"/>
        <dbReference type="Rhea" id="RHEA-COMP:10639"/>
        <dbReference type="Rhea" id="RHEA-COMP:10640"/>
        <dbReference type="ChEBI" id="CHEBI:15377"/>
        <dbReference type="ChEBI" id="CHEBI:15740"/>
        <dbReference type="ChEBI" id="CHEBI:49298"/>
        <dbReference type="ChEBI" id="CHEBI:64731"/>
        <dbReference type="EC" id="3.5.1.88"/>
    </reaction>
</comment>
<feature type="binding site" evidence="4">
    <location>
        <position position="100"/>
    </location>
    <ligand>
        <name>Fe cation</name>
        <dbReference type="ChEBI" id="CHEBI:24875"/>
    </ligand>
</feature>
<dbReference type="Gene3D" id="3.90.45.10">
    <property type="entry name" value="Peptide deformylase"/>
    <property type="match status" value="1"/>
</dbReference>
<dbReference type="Pfam" id="PF01327">
    <property type="entry name" value="Pep_deformylase"/>
    <property type="match status" value="1"/>
</dbReference>
<accession>A0A318HU90</accession>
<evidence type="ECO:0000256" key="3">
    <source>
        <dbReference type="ARBA" id="ARBA00022801"/>
    </source>
</evidence>
<feature type="binding site" evidence="4">
    <location>
        <position position="142"/>
    </location>
    <ligand>
        <name>Fe cation</name>
        <dbReference type="ChEBI" id="CHEBI:24875"/>
    </ligand>
</feature>
<dbReference type="Proteomes" id="UP000248314">
    <property type="component" value="Unassembled WGS sequence"/>
</dbReference>
<dbReference type="GO" id="GO:0046872">
    <property type="term" value="F:metal ion binding"/>
    <property type="evidence" value="ECO:0007669"/>
    <property type="project" value="UniProtKB-KW"/>
</dbReference>
<dbReference type="PANTHER" id="PTHR10458">
    <property type="entry name" value="PEPTIDE DEFORMYLASE"/>
    <property type="match status" value="1"/>
</dbReference>
<dbReference type="GO" id="GO:0042586">
    <property type="term" value="F:peptide deformylase activity"/>
    <property type="evidence" value="ECO:0007669"/>
    <property type="project" value="UniProtKB-UniRule"/>
</dbReference>
<dbReference type="PANTHER" id="PTHR10458:SF22">
    <property type="entry name" value="PEPTIDE DEFORMYLASE"/>
    <property type="match status" value="1"/>
</dbReference>
<dbReference type="STRING" id="1122991.GCA_000613445_02975"/>
<gene>
    <name evidence="4" type="primary">def</name>
    <name evidence="5" type="ORF">EJ73_01555</name>
</gene>
<evidence type="ECO:0000313" key="5">
    <source>
        <dbReference type="EMBL" id="PXX21773.1"/>
    </source>
</evidence>
<dbReference type="OrthoDB" id="9784988at2"/>
<dbReference type="GeneID" id="84900088"/>
<dbReference type="PIRSF" id="PIRSF004749">
    <property type="entry name" value="Pep_def"/>
    <property type="match status" value="1"/>
</dbReference>
<organism evidence="5 6">
    <name type="scientific">Hoylesella shahii DSM 15611 = JCM 12083</name>
    <dbReference type="NCBI Taxonomy" id="1122991"/>
    <lineage>
        <taxon>Bacteria</taxon>
        <taxon>Pseudomonadati</taxon>
        <taxon>Bacteroidota</taxon>
        <taxon>Bacteroidia</taxon>
        <taxon>Bacteroidales</taxon>
        <taxon>Prevotellaceae</taxon>
        <taxon>Hoylesella</taxon>
    </lineage>
</organism>
<evidence type="ECO:0000256" key="4">
    <source>
        <dbReference type="HAMAP-Rule" id="MF_00163"/>
    </source>
</evidence>
<comment type="similarity">
    <text evidence="1 4">Belongs to the polypeptide deformylase family.</text>
</comment>
<evidence type="ECO:0000256" key="2">
    <source>
        <dbReference type="ARBA" id="ARBA00022723"/>
    </source>
</evidence>
<comment type="cofactor">
    <cofactor evidence="4">
        <name>Fe(2+)</name>
        <dbReference type="ChEBI" id="CHEBI:29033"/>
    </cofactor>
    <text evidence="4">Binds 1 Fe(2+) ion.</text>
</comment>
<evidence type="ECO:0000313" key="6">
    <source>
        <dbReference type="Proteomes" id="UP000248314"/>
    </source>
</evidence>
<dbReference type="EC" id="3.5.1.88" evidence="4"/>
<comment type="caution">
    <text evidence="5">The sequence shown here is derived from an EMBL/GenBank/DDBJ whole genome shotgun (WGS) entry which is preliminary data.</text>
</comment>
<protein>
    <recommendedName>
        <fullName evidence="4">Peptide deformylase</fullName>
        <shortName evidence="4">PDF</shortName>
        <ecNumber evidence="4">3.5.1.88</ecNumber>
    </recommendedName>
    <alternativeName>
        <fullName evidence="4">Polypeptide deformylase</fullName>
    </alternativeName>
</protein>
<name>A0A318HU90_9BACT</name>
<dbReference type="EMBL" id="QJJX01000016">
    <property type="protein sequence ID" value="PXX21773.1"/>
    <property type="molecule type" value="Genomic_DNA"/>
</dbReference>
<dbReference type="SUPFAM" id="SSF56420">
    <property type="entry name" value="Peptide deformylase"/>
    <property type="match status" value="1"/>
</dbReference>
<keyword evidence="6" id="KW-1185">Reference proteome</keyword>
<sequence length="187" mass="21683">MTLPIYIYGQQVLRKVAQDIPLDYPNLNELIQNMFETMENSDGIGLAAPQIGLDIRLLVIDLDVLADTYPEYKGYRKAFINPHIVEIDEKSKTESLEEGCLSLPGIHEKVTRHTRIRVQYVDEELKPHDEWFEGYVTRVLQHEIDHLDGVLFTDHLSPFRKQLIKSKLKALMQGKFRCGYRTKVSAR</sequence>
<feature type="active site" evidence="4">
    <location>
        <position position="143"/>
    </location>
</feature>